<dbReference type="Gene3D" id="3.30.1600.10">
    <property type="entry name" value="SIR2/SIRT2 'Small Domain"/>
    <property type="match status" value="1"/>
</dbReference>
<dbReference type="Pfam" id="PF02146">
    <property type="entry name" value="SIR2"/>
    <property type="match status" value="1"/>
</dbReference>
<dbReference type="GO" id="GO:0070403">
    <property type="term" value="F:NAD+ binding"/>
    <property type="evidence" value="ECO:0007669"/>
    <property type="project" value="InterPro"/>
</dbReference>
<proteinExistence type="predicted"/>
<feature type="binding site" evidence="4">
    <location>
        <position position="130"/>
    </location>
    <ligand>
        <name>Zn(2+)</name>
        <dbReference type="ChEBI" id="CHEBI:29105"/>
    </ligand>
</feature>
<dbReference type="SUPFAM" id="SSF52467">
    <property type="entry name" value="DHS-like NAD/FAD-binding domain"/>
    <property type="match status" value="1"/>
</dbReference>
<keyword evidence="3" id="KW-0520">NAD</keyword>
<comment type="caution">
    <text evidence="6">The sequence shown here is derived from an EMBL/GenBank/DDBJ whole genome shotgun (WGS) entry which is preliminary data.</text>
</comment>
<sequence>MFTNKNEKINELYNWLRKSRFCVVLTGAGVSVPSGIPDFRSSNGVYAKYGQDIFDIEVFHKNPDKFYEFAKEELVKMIDTEPNEIHYLLAELEREGIVKGVVTQNIDNLHKKAGSVNVSEIHGNVRIWNCLKCTKRYDLFDEINREELIRNNFRCSCRGLTKPNIVFFGEMLPMNEFSKAETWSKQSDLFITMGTSLVVYPAAQLPIYAKNNGAKLVIITNGKTPLDNLADMKLETDLINFSKEIFSFLNC</sequence>
<keyword evidence="4" id="KW-0479">Metal-binding</keyword>
<evidence type="ECO:0000256" key="3">
    <source>
        <dbReference type="ARBA" id="ARBA00023027"/>
    </source>
</evidence>
<evidence type="ECO:0000256" key="4">
    <source>
        <dbReference type="PROSITE-ProRule" id="PRU00236"/>
    </source>
</evidence>
<feature type="binding site" evidence="4">
    <location>
        <position position="157"/>
    </location>
    <ligand>
        <name>Zn(2+)</name>
        <dbReference type="ChEBI" id="CHEBI:29105"/>
    </ligand>
</feature>
<evidence type="ECO:0000259" key="5">
    <source>
        <dbReference type="PROSITE" id="PS50305"/>
    </source>
</evidence>
<feature type="domain" description="Deacetylase sirtuin-type" evidence="5">
    <location>
        <begin position="2"/>
        <end position="251"/>
    </location>
</feature>
<gene>
    <name evidence="6" type="ORF">ENM46_00970</name>
</gene>
<dbReference type="GO" id="GO:0046872">
    <property type="term" value="F:metal ion binding"/>
    <property type="evidence" value="ECO:0007669"/>
    <property type="project" value="UniProtKB-KW"/>
</dbReference>
<dbReference type="InterPro" id="IPR050134">
    <property type="entry name" value="NAD-dep_sirtuin_deacylases"/>
</dbReference>
<reference evidence="6" key="1">
    <citation type="journal article" date="2020" name="mSystems">
        <title>Genome- and Community-Level Interaction Insights into Carbon Utilization and Element Cycling Functions of Hydrothermarchaeota in Hydrothermal Sediment.</title>
        <authorList>
            <person name="Zhou Z."/>
            <person name="Liu Y."/>
            <person name="Xu W."/>
            <person name="Pan J."/>
            <person name="Luo Z.H."/>
            <person name="Li M."/>
        </authorList>
    </citation>
    <scope>NUCLEOTIDE SEQUENCE [LARGE SCALE GENOMIC DNA]</scope>
    <source>
        <strain evidence="6">SpSt-1088</strain>
    </source>
</reference>
<dbReference type="EC" id="2.3.1.286" evidence="1"/>
<dbReference type="AlphaFoldDB" id="A0A7C5U4K9"/>
<evidence type="ECO:0000256" key="2">
    <source>
        <dbReference type="ARBA" id="ARBA00022679"/>
    </source>
</evidence>
<dbReference type="GO" id="GO:0017136">
    <property type="term" value="F:histone deacetylase activity, NAD-dependent"/>
    <property type="evidence" value="ECO:0007669"/>
    <property type="project" value="TreeGrafter"/>
</dbReference>
<dbReference type="NCBIfam" id="NF001753">
    <property type="entry name" value="PRK00481.1-3"/>
    <property type="match status" value="1"/>
</dbReference>
<dbReference type="PROSITE" id="PS50305">
    <property type="entry name" value="SIRTUIN"/>
    <property type="match status" value="1"/>
</dbReference>
<dbReference type="Gene3D" id="3.40.50.1220">
    <property type="entry name" value="TPP-binding domain"/>
    <property type="match status" value="1"/>
</dbReference>
<keyword evidence="4" id="KW-0862">Zinc</keyword>
<protein>
    <recommendedName>
        <fullName evidence="1">protein acetyllysine N-acetyltransferase</fullName>
        <ecNumber evidence="1">2.3.1.286</ecNumber>
    </recommendedName>
</protein>
<name>A0A7C5U4K9_9BACT</name>
<feature type="binding site" evidence="4">
    <location>
        <position position="155"/>
    </location>
    <ligand>
        <name>Zn(2+)</name>
        <dbReference type="ChEBI" id="CHEBI:29105"/>
    </ligand>
</feature>
<evidence type="ECO:0000313" key="6">
    <source>
        <dbReference type="EMBL" id="HHR33502.1"/>
    </source>
</evidence>
<keyword evidence="2" id="KW-0808">Transferase</keyword>
<evidence type="ECO:0000256" key="1">
    <source>
        <dbReference type="ARBA" id="ARBA00012928"/>
    </source>
</evidence>
<dbReference type="PANTHER" id="PTHR11085">
    <property type="entry name" value="NAD-DEPENDENT PROTEIN DEACYLASE SIRTUIN-5, MITOCHONDRIAL-RELATED"/>
    <property type="match status" value="1"/>
</dbReference>
<dbReference type="EMBL" id="DRXW01000064">
    <property type="protein sequence ID" value="HHR33502.1"/>
    <property type="molecule type" value="Genomic_DNA"/>
</dbReference>
<dbReference type="InterPro" id="IPR029035">
    <property type="entry name" value="DHS-like_NAD/FAD-binding_dom"/>
</dbReference>
<dbReference type="PANTHER" id="PTHR11085:SF4">
    <property type="entry name" value="NAD-DEPENDENT PROTEIN DEACYLASE"/>
    <property type="match status" value="1"/>
</dbReference>
<organism evidence="6">
    <name type="scientific">Fervidobacterium nodosum</name>
    <dbReference type="NCBI Taxonomy" id="2424"/>
    <lineage>
        <taxon>Bacteria</taxon>
        <taxon>Thermotogati</taxon>
        <taxon>Thermotogota</taxon>
        <taxon>Thermotogae</taxon>
        <taxon>Thermotogales</taxon>
        <taxon>Fervidobacteriaceae</taxon>
        <taxon>Fervidobacterium</taxon>
    </lineage>
</organism>
<accession>A0A7C5U4K9</accession>
<dbReference type="InterPro" id="IPR026590">
    <property type="entry name" value="Ssirtuin_cat_dom"/>
</dbReference>
<dbReference type="InterPro" id="IPR003000">
    <property type="entry name" value="Sirtuin"/>
</dbReference>
<dbReference type="InterPro" id="IPR026591">
    <property type="entry name" value="Sirtuin_cat_small_dom_sf"/>
</dbReference>
<feature type="binding site" evidence="4">
    <location>
        <position position="133"/>
    </location>
    <ligand>
        <name>Zn(2+)</name>
        <dbReference type="ChEBI" id="CHEBI:29105"/>
    </ligand>
</feature>
<feature type="active site" description="Proton acceptor" evidence="4">
    <location>
        <position position="122"/>
    </location>
</feature>